<dbReference type="GO" id="GO:0033785">
    <property type="term" value="F:heptose 7-phosphate kinase activity"/>
    <property type="evidence" value="ECO:0007669"/>
    <property type="project" value="TreeGrafter"/>
</dbReference>
<dbReference type="PANTHER" id="PTHR46969">
    <property type="entry name" value="BIFUNCTIONAL PROTEIN HLDE"/>
    <property type="match status" value="1"/>
</dbReference>
<dbReference type="GO" id="GO:0033786">
    <property type="term" value="F:heptose-1-phosphate adenylyltransferase activity"/>
    <property type="evidence" value="ECO:0007669"/>
    <property type="project" value="TreeGrafter"/>
</dbReference>
<evidence type="ECO:0000313" key="4">
    <source>
        <dbReference type="EMBL" id="AMW05052.1"/>
    </source>
</evidence>
<dbReference type="GO" id="GO:0005829">
    <property type="term" value="C:cytosol"/>
    <property type="evidence" value="ECO:0007669"/>
    <property type="project" value="TreeGrafter"/>
</dbReference>
<dbReference type="AlphaFoldDB" id="A0A143BKK8"/>
<reference evidence="4 5" key="2">
    <citation type="journal article" date="2016" name="Environ. Microbiol. Rep.">
        <title>Metagenomic evidence for the presence of phototrophic Gemmatimonadetes bacteria in diverse environments.</title>
        <authorList>
            <person name="Zeng Y."/>
            <person name="Baumbach J."/>
            <person name="Barbosa E.G."/>
            <person name="Azevedo V."/>
            <person name="Zhang C."/>
            <person name="Koblizek M."/>
        </authorList>
    </citation>
    <scope>NUCLEOTIDE SEQUENCE [LARGE SCALE GENOMIC DNA]</scope>
    <source>
        <strain evidence="4 5">AP64</strain>
    </source>
</reference>
<dbReference type="eggNOG" id="COG2870">
    <property type="taxonomic scope" value="Bacteria"/>
</dbReference>
<dbReference type="Gene3D" id="3.40.1190.20">
    <property type="match status" value="1"/>
</dbReference>
<proteinExistence type="predicted"/>
<accession>A0A143BKK8</accession>
<keyword evidence="1" id="KW-0808">Transferase</keyword>
<dbReference type="SUPFAM" id="SSF53613">
    <property type="entry name" value="Ribokinase-like"/>
    <property type="match status" value="1"/>
</dbReference>
<protein>
    <recommendedName>
        <fullName evidence="3">Carbohydrate kinase PfkB domain-containing protein</fullName>
    </recommendedName>
</protein>
<feature type="domain" description="Carbohydrate kinase PfkB" evidence="3">
    <location>
        <begin position="20"/>
        <end position="317"/>
    </location>
</feature>
<name>A0A143BKK8_9BACT</name>
<evidence type="ECO:0000259" key="3">
    <source>
        <dbReference type="Pfam" id="PF00294"/>
    </source>
</evidence>
<dbReference type="Proteomes" id="UP000076404">
    <property type="component" value="Chromosome"/>
</dbReference>
<evidence type="ECO:0000313" key="5">
    <source>
        <dbReference type="Proteomes" id="UP000076404"/>
    </source>
</evidence>
<dbReference type="RefSeq" id="WP_043581675.1">
    <property type="nucleotide sequence ID" value="NZ_CP011454.1"/>
</dbReference>
<dbReference type="EMBL" id="CP011454">
    <property type="protein sequence ID" value="AMW05052.1"/>
    <property type="molecule type" value="Genomic_DNA"/>
</dbReference>
<dbReference type="NCBIfam" id="TIGR02198">
    <property type="entry name" value="rfaE_dom_I"/>
    <property type="match status" value="1"/>
</dbReference>
<dbReference type="GO" id="GO:0016773">
    <property type="term" value="F:phosphotransferase activity, alcohol group as acceptor"/>
    <property type="evidence" value="ECO:0007669"/>
    <property type="project" value="InterPro"/>
</dbReference>
<organism evidence="4 5">
    <name type="scientific">Gemmatimonas phototrophica</name>
    <dbReference type="NCBI Taxonomy" id="1379270"/>
    <lineage>
        <taxon>Bacteria</taxon>
        <taxon>Pseudomonadati</taxon>
        <taxon>Gemmatimonadota</taxon>
        <taxon>Gemmatimonadia</taxon>
        <taxon>Gemmatimonadales</taxon>
        <taxon>Gemmatimonadaceae</taxon>
        <taxon>Gemmatimonas</taxon>
    </lineage>
</organism>
<dbReference type="InterPro" id="IPR011611">
    <property type="entry name" value="PfkB_dom"/>
</dbReference>
<dbReference type="InterPro" id="IPR011913">
    <property type="entry name" value="RfaE_dom_I"/>
</dbReference>
<keyword evidence="5" id="KW-1185">Reference proteome</keyword>
<evidence type="ECO:0000256" key="1">
    <source>
        <dbReference type="ARBA" id="ARBA00022679"/>
    </source>
</evidence>
<sequence>MTPIITRARLEALLTAARDQHVVIVGDAMLDVYLRGDVDRISPEAPVPVVRVRDRKLALGGAANVAQNVAALGAGCDLVAVVGHDAAGSTLRDHLDAGGMQSRSLVTVARPTTTKTRVMARSQQLVRFDEEDDADLDATDVERVLAAIERTLPQATALVFEDYNKGVLVPAVIEGAIALARSRSLPIVVDPKFRNFFAYRGATVFKPNRRELESALGAAVDLDHPAALPETFARLGVEHLLLTLGERGMALVSADGVVHRVPTTAREVYDVVGAGDTVTAYLATMLAAGANTLEAAIVANYAAGVEVGKLGAATVSPDEVLEAYDAHHADGALLSA</sequence>
<dbReference type="PROSITE" id="PS00583">
    <property type="entry name" value="PFKB_KINASES_1"/>
    <property type="match status" value="1"/>
</dbReference>
<reference evidence="4 5" key="1">
    <citation type="journal article" date="2014" name="Proc. Natl. Acad. Sci. U.S.A.">
        <title>Functional type 2 photosynthetic reaction centers found in the rare bacterial phylum Gemmatimonadetes.</title>
        <authorList>
            <person name="Zeng Y."/>
            <person name="Feng F."/>
            <person name="Medova H."/>
            <person name="Dean J."/>
            <person name="Koblizek M."/>
        </authorList>
    </citation>
    <scope>NUCLEOTIDE SEQUENCE [LARGE SCALE GENOMIC DNA]</scope>
    <source>
        <strain evidence="4 5">AP64</strain>
    </source>
</reference>
<gene>
    <name evidence="4" type="ORF">GEMMAAP_09895</name>
</gene>
<dbReference type="PANTHER" id="PTHR46969:SF1">
    <property type="entry name" value="BIFUNCTIONAL PROTEIN HLDE"/>
    <property type="match status" value="1"/>
</dbReference>
<dbReference type="STRING" id="1379270.GEMMAAP_09895"/>
<dbReference type="OrthoDB" id="9802794at2"/>
<evidence type="ECO:0000256" key="2">
    <source>
        <dbReference type="ARBA" id="ARBA00022777"/>
    </source>
</evidence>
<dbReference type="InterPro" id="IPR029056">
    <property type="entry name" value="Ribokinase-like"/>
</dbReference>
<dbReference type="Pfam" id="PF00294">
    <property type="entry name" value="PfkB"/>
    <property type="match status" value="1"/>
</dbReference>
<dbReference type="InterPro" id="IPR002173">
    <property type="entry name" value="Carboh/pur_kinase_PfkB_CS"/>
</dbReference>
<dbReference type="CDD" id="cd01172">
    <property type="entry name" value="RfaE_like"/>
    <property type="match status" value="1"/>
</dbReference>
<keyword evidence="2" id="KW-0418">Kinase</keyword>
<dbReference type="KEGG" id="gph:GEMMAAP_09895"/>